<dbReference type="Proteomes" id="UP000299102">
    <property type="component" value="Unassembled WGS sequence"/>
</dbReference>
<name>A0A4C1Z643_EUMVA</name>
<dbReference type="EMBL" id="BGZK01001670">
    <property type="protein sequence ID" value="GBP84301.1"/>
    <property type="molecule type" value="Genomic_DNA"/>
</dbReference>
<sequence length="168" mass="18759">MDEVDHLLSDSHAYLRLTSRPDNYLVFVDAPSDYSSRHCLARDKVPFTRPLRSIAAVKRRLWHFSCRIFERARGCVSPLSDARAVATPGETALLVSSGARGDARRSGVTHAGSGARGRARRRRWAMKLWRRAPPLDAAGSGQPTRRRNTVGGSRLCSYSFSQRLLHES</sequence>
<reference evidence="1 2" key="1">
    <citation type="journal article" date="2019" name="Commun. Biol.">
        <title>The bagworm genome reveals a unique fibroin gene that provides high tensile strength.</title>
        <authorList>
            <person name="Kono N."/>
            <person name="Nakamura H."/>
            <person name="Ohtoshi R."/>
            <person name="Tomita M."/>
            <person name="Numata K."/>
            <person name="Arakawa K."/>
        </authorList>
    </citation>
    <scope>NUCLEOTIDE SEQUENCE [LARGE SCALE GENOMIC DNA]</scope>
</reference>
<gene>
    <name evidence="1" type="ORF">EVAR_103589_1</name>
</gene>
<protein>
    <submittedName>
        <fullName evidence="1">Uncharacterized protein</fullName>
    </submittedName>
</protein>
<evidence type="ECO:0000313" key="1">
    <source>
        <dbReference type="EMBL" id="GBP84301.1"/>
    </source>
</evidence>
<evidence type="ECO:0000313" key="2">
    <source>
        <dbReference type="Proteomes" id="UP000299102"/>
    </source>
</evidence>
<comment type="caution">
    <text evidence="1">The sequence shown here is derived from an EMBL/GenBank/DDBJ whole genome shotgun (WGS) entry which is preliminary data.</text>
</comment>
<keyword evidence="2" id="KW-1185">Reference proteome</keyword>
<accession>A0A4C1Z643</accession>
<proteinExistence type="predicted"/>
<dbReference type="AlphaFoldDB" id="A0A4C1Z643"/>
<organism evidence="1 2">
    <name type="scientific">Eumeta variegata</name>
    <name type="common">Bagworm moth</name>
    <name type="synonym">Eumeta japonica</name>
    <dbReference type="NCBI Taxonomy" id="151549"/>
    <lineage>
        <taxon>Eukaryota</taxon>
        <taxon>Metazoa</taxon>
        <taxon>Ecdysozoa</taxon>
        <taxon>Arthropoda</taxon>
        <taxon>Hexapoda</taxon>
        <taxon>Insecta</taxon>
        <taxon>Pterygota</taxon>
        <taxon>Neoptera</taxon>
        <taxon>Endopterygota</taxon>
        <taxon>Lepidoptera</taxon>
        <taxon>Glossata</taxon>
        <taxon>Ditrysia</taxon>
        <taxon>Tineoidea</taxon>
        <taxon>Psychidae</taxon>
        <taxon>Oiketicinae</taxon>
        <taxon>Eumeta</taxon>
    </lineage>
</organism>